<reference evidence="4 5" key="1">
    <citation type="submission" date="2014-04" db="EMBL/GenBank/DDBJ databases">
        <authorList>
            <consortium name="DOE Joint Genome Institute"/>
            <person name="Kuo A."/>
            <person name="Gay G."/>
            <person name="Dore J."/>
            <person name="Kohler A."/>
            <person name="Nagy L.G."/>
            <person name="Floudas D."/>
            <person name="Copeland A."/>
            <person name="Barry K.W."/>
            <person name="Cichocki N."/>
            <person name="Veneault-Fourrey C."/>
            <person name="LaButti K."/>
            <person name="Lindquist E.A."/>
            <person name="Lipzen A."/>
            <person name="Lundell T."/>
            <person name="Morin E."/>
            <person name="Murat C."/>
            <person name="Sun H."/>
            <person name="Tunlid A."/>
            <person name="Henrissat B."/>
            <person name="Grigoriev I.V."/>
            <person name="Hibbett D.S."/>
            <person name="Martin F."/>
            <person name="Nordberg H.P."/>
            <person name="Cantor M.N."/>
            <person name="Hua S.X."/>
        </authorList>
    </citation>
    <scope>NUCLEOTIDE SEQUENCE [LARGE SCALE GENOMIC DNA]</scope>
    <source>
        <strain evidence="5">h7</strain>
    </source>
</reference>
<sequence>MHAQLSDKKIVCKEFIEALQKCHATGWNRFIGTCNSQKDELDHCLRAERLVRTNKNREQAK</sequence>
<proteinExistence type="inferred from homology"/>
<keyword evidence="3" id="KW-0496">Mitochondrion</keyword>
<gene>
    <name evidence="4" type="ORF">M413DRAFT_438042</name>
</gene>
<evidence type="ECO:0000313" key="4">
    <source>
        <dbReference type="EMBL" id="KIM48869.1"/>
    </source>
</evidence>
<dbReference type="InterPro" id="IPR013892">
    <property type="entry name" value="Cyt_c_biogenesis_Cmc1-like"/>
</dbReference>
<name>A0A0C3CXI6_HEBCY</name>
<comment type="similarity">
    <text evidence="1 3">Belongs to the CMC family.</text>
</comment>
<dbReference type="Pfam" id="PF08583">
    <property type="entry name" value="Cmc1"/>
    <property type="match status" value="1"/>
</dbReference>
<keyword evidence="3" id="KW-0472">Membrane</keyword>
<dbReference type="EMBL" id="KN831768">
    <property type="protein sequence ID" value="KIM48869.1"/>
    <property type="molecule type" value="Genomic_DNA"/>
</dbReference>
<keyword evidence="5" id="KW-1185">Reference proteome</keyword>
<comment type="subcellular location">
    <subcellularLocation>
        <location evidence="3">Mitochondrion inner membrane</location>
    </subcellularLocation>
</comment>
<accession>A0A0C3CXI6</accession>
<evidence type="ECO:0000256" key="2">
    <source>
        <dbReference type="ARBA" id="ARBA00023157"/>
    </source>
</evidence>
<comment type="function">
    <text evidence="3">Required for mitochondrial cytochrome c oxidase (COX) assembly and respiration.</text>
</comment>
<dbReference type="AlphaFoldDB" id="A0A0C3CXI6"/>
<dbReference type="STRING" id="686832.A0A0C3CXI6"/>
<dbReference type="OrthoDB" id="532630at2759"/>
<keyword evidence="3" id="KW-0999">Mitochondrion inner membrane</keyword>
<evidence type="ECO:0000256" key="1">
    <source>
        <dbReference type="ARBA" id="ARBA00007347"/>
    </source>
</evidence>
<evidence type="ECO:0000313" key="5">
    <source>
        <dbReference type="Proteomes" id="UP000053424"/>
    </source>
</evidence>
<dbReference type="GO" id="GO:0005743">
    <property type="term" value="C:mitochondrial inner membrane"/>
    <property type="evidence" value="ECO:0007669"/>
    <property type="project" value="UniProtKB-SubCell"/>
</dbReference>
<keyword evidence="2" id="KW-1015">Disulfide bond</keyword>
<keyword evidence="3" id="KW-0143">Chaperone</keyword>
<organism evidence="4 5">
    <name type="scientific">Hebeloma cylindrosporum</name>
    <dbReference type="NCBI Taxonomy" id="76867"/>
    <lineage>
        <taxon>Eukaryota</taxon>
        <taxon>Fungi</taxon>
        <taxon>Dikarya</taxon>
        <taxon>Basidiomycota</taxon>
        <taxon>Agaricomycotina</taxon>
        <taxon>Agaricomycetes</taxon>
        <taxon>Agaricomycetidae</taxon>
        <taxon>Agaricales</taxon>
        <taxon>Agaricineae</taxon>
        <taxon>Hymenogastraceae</taxon>
        <taxon>Hebeloma</taxon>
    </lineage>
</organism>
<dbReference type="Proteomes" id="UP000053424">
    <property type="component" value="Unassembled WGS sequence"/>
</dbReference>
<dbReference type="HOGENOM" id="CLU_169286_3_2_1"/>
<reference evidence="5" key="2">
    <citation type="submission" date="2015-01" db="EMBL/GenBank/DDBJ databases">
        <title>Evolutionary Origins and Diversification of the Mycorrhizal Mutualists.</title>
        <authorList>
            <consortium name="DOE Joint Genome Institute"/>
            <consortium name="Mycorrhizal Genomics Consortium"/>
            <person name="Kohler A."/>
            <person name="Kuo A."/>
            <person name="Nagy L.G."/>
            <person name="Floudas D."/>
            <person name="Copeland A."/>
            <person name="Barry K.W."/>
            <person name="Cichocki N."/>
            <person name="Veneault-Fourrey C."/>
            <person name="LaButti K."/>
            <person name="Lindquist E.A."/>
            <person name="Lipzen A."/>
            <person name="Lundell T."/>
            <person name="Morin E."/>
            <person name="Murat C."/>
            <person name="Riley R."/>
            <person name="Ohm R."/>
            <person name="Sun H."/>
            <person name="Tunlid A."/>
            <person name="Henrissat B."/>
            <person name="Grigoriev I.V."/>
            <person name="Hibbett D.S."/>
            <person name="Martin F."/>
        </authorList>
    </citation>
    <scope>NUCLEOTIDE SEQUENCE [LARGE SCALE GENOMIC DNA]</scope>
    <source>
        <strain evidence="5">h7</strain>
    </source>
</reference>
<protein>
    <recommendedName>
        <fullName evidence="3">COX assembly mitochondrial protein</fullName>
    </recommendedName>
</protein>
<evidence type="ECO:0000256" key="3">
    <source>
        <dbReference type="RuleBase" id="RU364104"/>
    </source>
</evidence>